<feature type="domain" description="Methyltransferase" evidence="3">
    <location>
        <begin position="40"/>
        <end position="135"/>
    </location>
</feature>
<dbReference type="RefSeq" id="WP_141189982.1">
    <property type="nucleotide sequence ID" value="NZ_JBHUMR010000014.1"/>
</dbReference>
<evidence type="ECO:0000256" key="1">
    <source>
        <dbReference type="ARBA" id="ARBA00022603"/>
    </source>
</evidence>
<gene>
    <name evidence="4" type="ORF">ACFSTF_13090</name>
</gene>
<comment type="caution">
    <text evidence="4">The sequence shown here is derived from an EMBL/GenBank/DDBJ whole genome shotgun (WGS) entry which is preliminary data.</text>
</comment>
<evidence type="ECO:0000256" key="2">
    <source>
        <dbReference type="ARBA" id="ARBA00022679"/>
    </source>
</evidence>
<dbReference type="Gene3D" id="2.20.25.110">
    <property type="entry name" value="S-adenosyl-L-methionine-dependent methyltransferases"/>
    <property type="match status" value="1"/>
</dbReference>
<dbReference type="InterPro" id="IPR041698">
    <property type="entry name" value="Methyltransf_25"/>
</dbReference>
<dbReference type="InterPro" id="IPR029063">
    <property type="entry name" value="SAM-dependent_MTases_sf"/>
</dbReference>
<organism evidence="4 5">
    <name type="scientific">Terrilactibacillus laevilacticus</name>
    <dbReference type="NCBI Taxonomy" id="1380157"/>
    <lineage>
        <taxon>Bacteria</taxon>
        <taxon>Bacillati</taxon>
        <taxon>Bacillota</taxon>
        <taxon>Bacilli</taxon>
        <taxon>Bacillales</taxon>
        <taxon>Bacillaceae</taxon>
        <taxon>Terrilactibacillus</taxon>
    </lineage>
</organism>
<keyword evidence="5" id="KW-1185">Reference proteome</keyword>
<proteinExistence type="predicted"/>
<evidence type="ECO:0000259" key="3">
    <source>
        <dbReference type="Pfam" id="PF13649"/>
    </source>
</evidence>
<dbReference type="GO" id="GO:0008168">
    <property type="term" value="F:methyltransferase activity"/>
    <property type="evidence" value="ECO:0007669"/>
    <property type="project" value="UniProtKB-KW"/>
</dbReference>
<keyword evidence="2" id="KW-0808">Transferase</keyword>
<keyword evidence="1 4" id="KW-0489">Methyltransferase</keyword>
<reference evidence="5" key="1">
    <citation type="journal article" date="2019" name="Int. J. Syst. Evol. Microbiol.">
        <title>The Global Catalogue of Microorganisms (GCM) 10K type strain sequencing project: providing services to taxonomists for standard genome sequencing and annotation.</title>
        <authorList>
            <consortium name="The Broad Institute Genomics Platform"/>
            <consortium name="The Broad Institute Genome Sequencing Center for Infectious Disease"/>
            <person name="Wu L."/>
            <person name="Ma J."/>
        </authorList>
    </citation>
    <scope>NUCLEOTIDE SEQUENCE [LARGE SCALE GENOMIC DNA]</scope>
    <source>
        <strain evidence="5">TISTR 2241</strain>
    </source>
</reference>
<dbReference type="CDD" id="cd02440">
    <property type="entry name" value="AdoMet_MTases"/>
    <property type="match status" value="1"/>
</dbReference>
<evidence type="ECO:0000313" key="5">
    <source>
        <dbReference type="Proteomes" id="UP001597458"/>
    </source>
</evidence>
<dbReference type="Gene3D" id="3.40.50.150">
    <property type="entry name" value="Vaccinia Virus protein VP39"/>
    <property type="match status" value="1"/>
</dbReference>
<evidence type="ECO:0000313" key="4">
    <source>
        <dbReference type="EMBL" id="MFD2618244.1"/>
    </source>
</evidence>
<dbReference type="PANTHER" id="PTHR43861:SF1">
    <property type="entry name" value="TRANS-ACONITATE 2-METHYLTRANSFERASE"/>
    <property type="match status" value="1"/>
</dbReference>
<accession>A0ABW5PTK6</accession>
<name>A0ABW5PTK6_9BACI</name>
<dbReference type="Pfam" id="PF13649">
    <property type="entry name" value="Methyltransf_25"/>
    <property type="match status" value="1"/>
</dbReference>
<sequence>MAYDYFAQLYDELMNDAPYDQWLDFFYRTLNDYQLPSAKVLDIGCGTGELALKLKRDKFDVTGIDLSENMLAMAKEKAEHEKLSFPLFQQDMRELELGSTFDMILIFCDSLNYLETLDDVKQTFQRVYEHLNEGGALLFDVHSLYKIHSIFINHTFAYNDENIAYIWESFPGEEEHSVYHDLTFFTKTGQDLFTRHDETHYQRTFDIETYSFLLKEAGFQCLKVCADFTNDPPTKTSERIFFIAKKNS</sequence>
<dbReference type="SUPFAM" id="SSF53335">
    <property type="entry name" value="S-adenosyl-L-methionine-dependent methyltransferases"/>
    <property type="match status" value="1"/>
</dbReference>
<dbReference type="EMBL" id="JBHUMR010000014">
    <property type="protein sequence ID" value="MFD2618244.1"/>
    <property type="molecule type" value="Genomic_DNA"/>
</dbReference>
<dbReference type="PANTHER" id="PTHR43861">
    <property type="entry name" value="TRANS-ACONITATE 2-METHYLTRANSFERASE-RELATED"/>
    <property type="match status" value="1"/>
</dbReference>
<dbReference type="GO" id="GO:0032259">
    <property type="term" value="P:methylation"/>
    <property type="evidence" value="ECO:0007669"/>
    <property type="project" value="UniProtKB-KW"/>
</dbReference>
<dbReference type="Proteomes" id="UP001597458">
    <property type="component" value="Unassembled WGS sequence"/>
</dbReference>
<protein>
    <submittedName>
        <fullName evidence="4">Class I SAM-dependent DNA methyltransferase</fullName>
    </submittedName>
</protein>